<name>A0A927MTJ7_9BACL</name>
<evidence type="ECO:0000313" key="2">
    <source>
        <dbReference type="Proteomes" id="UP000658225"/>
    </source>
</evidence>
<proteinExistence type="predicted"/>
<protein>
    <recommendedName>
        <fullName evidence="3">Transposase IS4-like domain-containing protein</fullName>
    </recommendedName>
</protein>
<dbReference type="EMBL" id="JADBEL010000050">
    <property type="protein sequence ID" value="MBE1557096.1"/>
    <property type="molecule type" value="Genomic_DNA"/>
</dbReference>
<evidence type="ECO:0008006" key="3">
    <source>
        <dbReference type="Google" id="ProtNLM"/>
    </source>
</evidence>
<keyword evidence="2" id="KW-1185">Reference proteome</keyword>
<dbReference type="RefSeq" id="WP_192600681.1">
    <property type="nucleotide sequence ID" value="NZ_JADBEL010000050.1"/>
</dbReference>
<gene>
    <name evidence="1" type="ORF">H4683_004228</name>
</gene>
<accession>A0A927MTJ7</accession>
<evidence type="ECO:0000313" key="1">
    <source>
        <dbReference type="EMBL" id="MBE1557096.1"/>
    </source>
</evidence>
<dbReference type="Proteomes" id="UP000658225">
    <property type="component" value="Unassembled WGS sequence"/>
</dbReference>
<dbReference type="AlphaFoldDB" id="A0A927MTJ7"/>
<reference evidence="1" key="1">
    <citation type="submission" date="2020-10" db="EMBL/GenBank/DDBJ databases">
        <title>Genomic Encyclopedia of Type Strains, Phase IV (KMG-IV): sequencing the most valuable type-strain genomes for metagenomic binning, comparative biology and taxonomic classification.</title>
        <authorList>
            <person name="Goeker M."/>
        </authorList>
    </citation>
    <scope>NUCLEOTIDE SEQUENCE</scope>
    <source>
        <strain evidence="1">DSM 13886</strain>
    </source>
</reference>
<organism evidence="1 2">
    <name type="scientific">Sporosarcina limicola</name>
    <dbReference type="NCBI Taxonomy" id="34101"/>
    <lineage>
        <taxon>Bacteria</taxon>
        <taxon>Bacillati</taxon>
        <taxon>Bacillota</taxon>
        <taxon>Bacilli</taxon>
        <taxon>Bacillales</taxon>
        <taxon>Caryophanaceae</taxon>
        <taxon>Sporosarcina</taxon>
    </lineage>
</organism>
<comment type="caution">
    <text evidence="1">The sequence shown here is derived from an EMBL/GenBank/DDBJ whole genome shotgun (WGS) entry which is preliminary data.</text>
</comment>
<sequence length="248" mass="28698">MDLDRYVKKLTACKFLQLFIIAQMNQRDSLAYLSKFVRDEKDLHTQVEMGAISTSQLSRKQGMLSTGGFGEVFQYLVAEIRIRMKQTPFIHNYKQLHVIDSSTMPMSLSQYPWATFKKMKAGVRLHMKIVVTKELIVPNKAVLLPAKHTNRTQMDELITIDSGALSLFDRGYLFDQYSFENVQFITWLKDKAKIEVLTEQEPNLENLIFQDAEVYLGSEVNGTKTQNTFRLYKLNLSFTLLLIPHMLV</sequence>